<dbReference type="GO" id="GO:0005634">
    <property type="term" value="C:nucleus"/>
    <property type="evidence" value="ECO:0007669"/>
    <property type="project" value="UniProtKB-SubCell"/>
</dbReference>
<keyword evidence="3" id="KW-0805">Transcription regulation</keyword>
<dbReference type="AlphaFoldDB" id="A0AAV9NU88"/>
<evidence type="ECO:0000256" key="1">
    <source>
        <dbReference type="ARBA" id="ARBA00004123"/>
    </source>
</evidence>
<evidence type="ECO:0000313" key="8">
    <source>
        <dbReference type="EMBL" id="KAK5163026.1"/>
    </source>
</evidence>
<dbReference type="PANTHER" id="PTHR47338:SF27">
    <property type="entry name" value="ZN(II)2CYS6 TRANSCRIPTION FACTOR (EUROFUNG)"/>
    <property type="match status" value="1"/>
</dbReference>
<feature type="region of interest" description="Disordered" evidence="6">
    <location>
        <begin position="1"/>
        <end position="75"/>
    </location>
</feature>
<keyword evidence="9" id="KW-1185">Reference proteome</keyword>
<feature type="domain" description="Xylanolytic transcriptional activator regulatory" evidence="7">
    <location>
        <begin position="253"/>
        <end position="332"/>
    </location>
</feature>
<dbReference type="InterPro" id="IPR050815">
    <property type="entry name" value="TF_fung"/>
</dbReference>
<accession>A0AAV9NU88</accession>
<comment type="subcellular location">
    <subcellularLocation>
        <location evidence="1">Nucleus</location>
    </subcellularLocation>
</comment>
<keyword evidence="2" id="KW-0479">Metal-binding</keyword>
<dbReference type="GO" id="GO:0000981">
    <property type="term" value="F:DNA-binding transcription factor activity, RNA polymerase II-specific"/>
    <property type="evidence" value="ECO:0007669"/>
    <property type="project" value="InterPro"/>
</dbReference>
<dbReference type="EMBL" id="JAVRRT010000029">
    <property type="protein sequence ID" value="KAK5163026.1"/>
    <property type="molecule type" value="Genomic_DNA"/>
</dbReference>
<keyword evidence="4" id="KW-0804">Transcription</keyword>
<dbReference type="GeneID" id="89932284"/>
<dbReference type="PANTHER" id="PTHR47338">
    <property type="entry name" value="ZN(II)2CYS6 TRANSCRIPTION FACTOR (EUROFUNG)-RELATED"/>
    <property type="match status" value="1"/>
</dbReference>
<dbReference type="CDD" id="cd12148">
    <property type="entry name" value="fungal_TF_MHR"/>
    <property type="match status" value="1"/>
</dbReference>
<name>A0AAV9NU88_9PEZI</name>
<sequence length="402" mass="44132">MTSDHPFSAQNAPHGSSGSHKTSLAGKRNHGEDFRGTSQKPFVRLWKRAQERVRTNTAKEEQGMVSSKRRANGLSPPALSLARSIRGSNKHPSEAALEHELDEWANAGAARAGTLDGDAHEAVKEPLKKLVPPEYSNLQQGADRLPSMEVQLHLAGLFFDVDSCHMCVPLRRSSFLNALKEGRHPPVLVLAICAISARLSSNPAARDEPAYARGEAWASAAEEIAVQAMATPDTTLVIVYLMLAQVEYASARGQMLIGMAVRMAYALGLHHEVVRDTSDGKNGQTHTDPEIRRRTMWSCFLMDLLHPSSVDVPPAVYEQEIRLRLPTKDSYFQANTEGAPEDLEGNVPNEGEAPAGRMADERENMGVTAYLIRLMSLWGKVVAYIRGGGKDRYGHPIIEMKQ</sequence>
<dbReference type="InterPro" id="IPR007219">
    <property type="entry name" value="XnlR_reg_dom"/>
</dbReference>
<evidence type="ECO:0000256" key="6">
    <source>
        <dbReference type="SAM" id="MobiDB-lite"/>
    </source>
</evidence>
<dbReference type="SMART" id="SM00906">
    <property type="entry name" value="Fungal_trans"/>
    <property type="match status" value="1"/>
</dbReference>
<feature type="compositionally biased region" description="Basic and acidic residues" evidence="6">
    <location>
        <begin position="48"/>
        <end position="62"/>
    </location>
</feature>
<feature type="compositionally biased region" description="Polar residues" evidence="6">
    <location>
        <begin position="1"/>
        <end position="22"/>
    </location>
</feature>
<evidence type="ECO:0000256" key="4">
    <source>
        <dbReference type="ARBA" id="ARBA00023163"/>
    </source>
</evidence>
<evidence type="ECO:0000313" key="9">
    <source>
        <dbReference type="Proteomes" id="UP001337655"/>
    </source>
</evidence>
<dbReference type="GO" id="GO:0008270">
    <property type="term" value="F:zinc ion binding"/>
    <property type="evidence" value="ECO:0007669"/>
    <property type="project" value="InterPro"/>
</dbReference>
<dbReference type="RefSeq" id="XP_064653596.1">
    <property type="nucleotide sequence ID" value="XM_064808176.1"/>
</dbReference>
<dbReference type="Proteomes" id="UP001337655">
    <property type="component" value="Unassembled WGS sequence"/>
</dbReference>
<organism evidence="8 9">
    <name type="scientific">Saxophila tyrrhenica</name>
    <dbReference type="NCBI Taxonomy" id="1690608"/>
    <lineage>
        <taxon>Eukaryota</taxon>
        <taxon>Fungi</taxon>
        <taxon>Dikarya</taxon>
        <taxon>Ascomycota</taxon>
        <taxon>Pezizomycotina</taxon>
        <taxon>Dothideomycetes</taxon>
        <taxon>Dothideomycetidae</taxon>
        <taxon>Mycosphaerellales</taxon>
        <taxon>Extremaceae</taxon>
        <taxon>Saxophila</taxon>
    </lineage>
</organism>
<evidence type="ECO:0000256" key="5">
    <source>
        <dbReference type="ARBA" id="ARBA00023242"/>
    </source>
</evidence>
<keyword evidence="5" id="KW-0539">Nucleus</keyword>
<reference evidence="8 9" key="1">
    <citation type="submission" date="2023-08" db="EMBL/GenBank/DDBJ databases">
        <title>Black Yeasts Isolated from many extreme environments.</title>
        <authorList>
            <person name="Coleine C."/>
            <person name="Stajich J.E."/>
            <person name="Selbmann L."/>
        </authorList>
    </citation>
    <scope>NUCLEOTIDE SEQUENCE [LARGE SCALE GENOMIC DNA]</scope>
    <source>
        <strain evidence="8 9">CCFEE 5935</strain>
    </source>
</reference>
<dbReference type="Pfam" id="PF04082">
    <property type="entry name" value="Fungal_trans"/>
    <property type="match status" value="1"/>
</dbReference>
<comment type="caution">
    <text evidence="8">The sequence shown here is derived from an EMBL/GenBank/DDBJ whole genome shotgun (WGS) entry which is preliminary data.</text>
</comment>
<evidence type="ECO:0000256" key="3">
    <source>
        <dbReference type="ARBA" id="ARBA00023015"/>
    </source>
</evidence>
<feature type="region of interest" description="Disordered" evidence="6">
    <location>
        <begin position="336"/>
        <end position="355"/>
    </location>
</feature>
<gene>
    <name evidence="8" type="ORF">LTR77_010960</name>
</gene>
<protein>
    <recommendedName>
        <fullName evidence="7">Xylanolytic transcriptional activator regulatory domain-containing protein</fullName>
    </recommendedName>
</protein>
<proteinExistence type="predicted"/>
<evidence type="ECO:0000259" key="7">
    <source>
        <dbReference type="SMART" id="SM00906"/>
    </source>
</evidence>
<evidence type="ECO:0000256" key="2">
    <source>
        <dbReference type="ARBA" id="ARBA00022723"/>
    </source>
</evidence>
<dbReference type="GO" id="GO:0006351">
    <property type="term" value="P:DNA-templated transcription"/>
    <property type="evidence" value="ECO:0007669"/>
    <property type="project" value="InterPro"/>
</dbReference>
<dbReference type="GO" id="GO:0003677">
    <property type="term" value="F:DNA binding"/>
    <property type="evidence" value="ECO:0007669"/>
    <property type="project" value="InterPro"/>
</dbReference>